<dbReference type="PRINTS" id="PR00111">
    <property type="entry name" value="ABHYDROLASE"/>
</dbReference>
<dbReference type="InterPro" id="IPR029058">
    <property type="entry name" value="AB_hydrolase_fold"/>
</dbReference>
<name>A0ABR8JBA1_9BACT</name>
<feature type="domain" description="AB hydrolase-1" evidence="1">
    <location>
        <begin position="14"/>
        <end position="243"/>
    </location>
</feature>
<dbReference type="InterPro" id="IPR000073">
    <property type="entry name" value="AB_hydrolase_1"/>
</dbReference>
<protein>
    <submittedName>
        <fullName evidence="2">Alpha/beta hydrolase</fullName>
    </submittedName>
</protein>
<keyword evidence="2" id="KW-0378">Hydrolase</keyword>
<dbReference type="SUPFAM" id="SSF53474">
    <property type="entry name" value="alpha/beta-Hydrolases"/>
    <property type="match status" value="1"/>
</dbReference>
<dbReference type="GO" id="GO:0016787">
    <property type="term" value="F:hydrolase activity"/>
    <property type="evidence" value="ECO:0007669"/>
    <property type="project" value="UniProtKB-KW"/>
</dbReference>
<dbReference type="EMBL" id="JACWZZ010000001">
    <property type="protein sequence ID" value="MBD2713955.1"/>
    <property type="molecule type" value="Genomic_DNA"/>
</dbReference>
<dbReference type="Gene3D" id="3.40.50.1820">
    <property type="entry name" value="alpha/beta hydrolase"/>
    <property type="match status" value="1"/>
</dbReference>
<evidence type="ECO:0000313" key="2">
    <source>
        <dbReference type="EMBL" id="MBD2713955.1"/>
    </source>
</evidence>
<dbReference type="PRINTS" id="PR00412">
    <property type="entry name" value="EPOXHYDRLASE"/>
</dbReference>
<keyword evidence="3" id="KW-1185">Reference proteome</keyword>
<comment type="caution">
    <text evidence="2">The sequence shown here is derived from an EMBL/GenBank/DDBJ whole genome shotgun (WGS) entry which is preliminary data.</text>
</comment>
<accession>A0ABR8JBA1</accession>
<sequence>MWRPHSCCFMSSQPTILFLHGFAESREVWTEFTRDFPDGYRLLTLNLPGHGTNVHDIRDYSMEAQARYVAEQLRQKNVERALLVCHSMGGYVALAFAERYPEMVAGLVLFHSTALPDTSEKKANRDKNMDFVRRHGVEKFMESFIRPLFAPANRECMLEQREFLEEIGKTTPEATVLGALEAMKNRPDRTKVLREARFPVLFIAGKDDVAVPAESLLPQLALPAQSHALLLSDVGHLGYFEEPELTRRAVVDFAEVVFK</sequence>
<dbReference type="InterPro" id="IPR000639">
    <property type="entry name" value="Epox_hydrolase-like"/>
</dbReference>
<proteinExistence type="predicted"/>
<dbReference type="Proteomes" id="UP000642468">
    <property type="component" value="Unassembled WGS sequence"/>
</dbReference>
<dbReference type="Pfam" id="PF00561">
    <property type="entry name" value="Abhydrolase_1"/>
    <property type="match status" value="1"/>
</dbReference>
<dbReference type="PANTHER" id="PTHR43798:SF33">
    <property type="entry name" value="HYDROLASE, PUTATIVE (AFU_ORTHOLOGUE AFUA_2G14860)-RELATED"/>
    <property type="match status" value="1"/>
</dbReference>
<evidence type="ECO:0000259" key="1">
    <source>
        <dbReference type="Pfam" id="PF00561"/>
    </source>
</evidence>
<dbReference type="InterPro" id="IPR050266">
    <property type="entry name" value="AB_hydrolase_sf"/>
</dbReference>
<gene>
    <name evidence="2" type="ORF">IC231_02770</name>
</gene>
<evidence type="ECO:0000313" key="3">
    <source>
        <dbReference type="Proteomes" id="UP000642468"/>
    </source>
</evidence>
<dbReference type="PANTHER" id="PTHR43798">
    <property type="entry name" value="MONOACYLGLYCEROL LIPASE"/>
    <property type="match status" value="1"/>
</dbReference>
<reference evidence="2 3" key="1">
    <citation type="submission" date="2020-09" db="EMBL/GenBank/DDBJ databases">
        <authorList>
            <person name="Kim M.K."/>
        </authorList>
    </citation>
    <scope>NUCLEOTIDE SEQUENCE [LARGE SCALE GENOMIC DNA]</scope>
    <source>
        <strain evidence="2 3">BT646</strain>
    </source>
</reference>
<organism evidence="2 3">
    <name type="scientific">Hymenobacter duratus</name>
    <dbReference type="NCBI Taxonomy" id="2771356"/>
    <lineage>
        <taxon>Bacteria</taxon>
        <taxon>Pseudomonadati</taxon>
        <taxon>Bacteroidota</taxon>
        <taxon>Cytophagia</taxon>
        <taxon>Cytophagales</taxon>
        <taxon>Hymenobacteraceae</taxon>
        <taxon>Hymenobacter</taxon>
    </lineage>
</organism>